<sequence>MTLDARRTFTRQETWRAWQLQGRVCNLCRRDIPFDLMQGDHIVPWSQGGRTSSENLQAICGSCNLRKGSTPQSVVNVRFSADLLSPSTASLRPWQADAMPIVLSLLSREPVLVEACPGAGKTRFGLEVAHELAAKGQITRVLVVVPSLAIADGWARACSVSTPGAPTLPLRTQRDWRAVDPIGDEWLGAIITYQSLLSSTEMFLAHATDPGQRTLVIFDEVHHAGANAAWGISAQEAFAAGAWGILSLTGTPFRTGRDPIAFVPSEEGNARPHYRYSYDQAIIDSACRPVQFVEARGETTFRTPDHRIHSVTFDDTEVTQVRERGRLRTAIEWIGDGSIAERMLIDANQYLLSLRQRGDTDAAGLVVCIDCDHAARAAGHMASRVLGFRPVVACSRLHDENDPDPANAIRVFRASHDPWIVAVNMVSEGVDIPRLRAVVYLTNRLTLLSFRQIVGRVVRTDPANVDDHGRVYLPADPQLLGMARRITENVDLLPPPLVIVTDGERALRIGSGNGGDQATGSFRGTQHGRRTGGRVRHRWARRTCRSGRLRAIVHRTRGSDGY</sequence>
<dbReference type="CDD" id="cd00085">
    <property type="entry name" value="HNHc"/>
    <property type="match status" value="1"/>
</dbReference>
<organism evidence="3 4">
    <name type="scientific">Streptomyces hokutonensis</name>
    <dbReference type="NCBI Taxonomy" id="1306990"/>
    <lineage>
        <taxon>Bacteria</taxon>
        <taxon>Bacillati</taxon>
        <taxon>Actinomycetota</taxon>
        <taxon>Actinomycetes</taxon>
        <taxon>Kitasatosporales</taxon>
        <taxon>Streptomycetaceae</taxon>
        <taxon>Streptomyces</taxon>
    </lineage>
</organism>
<dbReference type="RefSeq" id="WP_388107682.1">
    <property type="nucleotide sequence ID" value="NZ_JBIAHM010000007.1"/>
</dbReference>
<dbReference type="InterPro" id="IPR027417">
    <property type="entry name" value="P-loop_NTPase"/>
</dbReference>
<feature type="region of interest" description="Disordered" evidence="1">
    <location>
        <begin position="510"/>
        <end position="535"/>
    </location>
</feature>
<comment type="caution">
    <text evidence="3">The sequence shown here is derived from an EMBL/GenBank/DDBJ whole genome shotgun (WGS) entry which is preliminary data.</text>
</comment>
<dbReference type="Gene3D" id="3.40.50.300">
    <property type="entry name" value="P-loop containing nucleotide triphosphate hydrolases"/>
    <property type="match status" value="2"/>
</dbReference>
<feature type="compositionally biased region" description="Basic residues" evidence="1">
    <location>
        <begin position="526"/>
        <end position="535"/>
    </location>
</feature>
<dbReference type="EMBL" id="JBIAHM010000007">
    <property type="protein sequence ID" value="MFE9600873.1"/>
    <property type="molecule type" value="Genomic_DNA"/>
</dbReference>
<dbReference type="Proteomes" id="UP001601303">
    <property type="component" value="Unassembled WGS sequence"/>
</dbReference>
<accession>A0ABW6M402</accession>
<dbReference type="InterPro" id="IPR001650">
    <property type="entry name" value="Helicase_C-like"/>
</dbReference>
<dbReference type="InterPro" id="IPR003615">
    <property type="entry name" value="HNH_nuc"/>
</dbReference>
<keyword evidence="4" id="KW-1185">Reference proteome</keyword>
<reference evidence="3 4" key="1">
    <citation type="submission" date="2024-10" db="EMBL/GenBank/DDBJ databases">
        <title>The Natural Products Discovery Center: Release of the First 8490 Sequenced Strains for Exploring Actinobacteria Biosynthetic Diversity.</title>
        <authorList>
            <person name="Kalkreuter E."/>
            <person name="Kautsar S.A."/>
            <person name="Yang D."/>
            <person name="Bader C.D."/>
            <person name="Teijaro C.N."/>
            <person name="Fluegel L."/>
            <person name="Davis C.M."/>
            <person name="Simpson J.R."/>
            <person name="Lauterbach L."/>
            <person name="Steele A.D."/>
            <person name="Gui C."/>
            <person name="Meng S."/>
            <person name="Li G."/>
            <person name="Viehrig K."/>
            <person name="Ye F."/>
            <person name="Su P."/>
            <person name="Kiefer A.F."/>
            <person name="Nichols A."/>
            <person name="Cepeda A.J."/>
            <person name="Yan W."/>
            <person name="Fan B."/>
            <person name="Jiang Y."/>
            <person name="Adhikari A."/>
            <person name="Zheng C.-J."/>
            <person name="Schuster L."/>
            <person name="Cowan T.M."/>
            <person name="Smanski M.J."/>
            <person name="Chevrette M.G."/>
            <person name="De Carvalho L.P.S."/>
            <person name="Shen B."/>
        </authorList>
    </citation>
    <scope>NUCLEOTIDE SEQUENCE [LARGE SCALE GENOMIC DNA]</scope>
    <source>
        <strain evidence="3 4">NPDC006488</strain>
    </source>
</reference>
<keyword evidence="3" id="KW-0378">Hydrolase</keyword>
<dbReference type="InterPro" id="IPR002711">
    <property type="entry name" value="HNH"/>
</dbReference>
<dbReference type="GO" id="GO:0004386">
    <property type="term" value="F:helicase activity"/>
    <property type="evidence" value="ECO:0007669"/>
    <property type="project" value="UniProtKB-KW"/>
</dbReference>
<dbReference type="SMART" id="SM00487">
    <property type="entry name" value="DEXDc"/>
    <property type="match status" value="1"/>
</dbReference>
<feature type="domain" description="Helicase ATP-binding" evidence="2">
    <location>
        <begin position="102"/>
        <end position="270"/>
    </location>
</feature>
<dbReference type="SUPFAM" id="SSF52540">
    <property type="entry name" value="P-loop containing nucleoside triphosphate hydrolases"/>
    <property type="match status" value="1"/>
</dbReference>
<dbReference type="Pfam" id="PF01844">
    <property type="entry name" value="HNH"/>
    <property type="match status" value="1"/>
</dbReference>
<dbReference type="Gene3D" id="1.10.30.50">
    <property type="match status" value="1"/>
</dbReference>
<evidence type="ECO:0000313" key="4">
    <source>
        <dbReference type="Proteomes" id="UP001601303"/>
    </source>
</evidence>
<name>A0ABW6M402_9ACTN</name>
<evidence type="ECO:0000259" key="2">
    <source>
        <dbReference type="PROSITE" id="PS51192"/>
    </source>
</evidence>
<evidence type="ECO:0000256" key="1">
    <source>
        <dbReference type="SAM" id="MobiDB-lite"/>
    </source>
</evidence>
<keyword evidence="3" id="KW-0547">Nucleotide-binding</keyword>
<dbReference type="InterPro" id="IPR006935">
    <property type="entry name" value="Helicase/UvrB_N"/>
</dbReference>
<dbReference type="PANTHER" id="PTHR47396:SF1">
    <property type="entry name" value="ATP-DEPENDENT HELICASE IRC3-RELATED"/>
    <property type="match status" value="1"/>
</dbReference>
<dbReference type="InterPro" id="IPR050742">
    <property type="entry name" value="Helicase_Restrict-Modif_Enz"/>
</dbReference>
<evidence type="ECO:0000313" key="3">
    <source>
        <dbReference type="EMBL" id="MFE9600873.1"/>
    </source>
</evidence>
<dbReference type="Pfam" id="PF00271">
    <property type="entry name" value="Helicase_C"/>
    <property type="match status" value="1"/>
</dbReference>
<dbReference type="PANTHER" id="PTHR47396">
    <property type="entry name" value="TYPE I RESTRICTION ENZYME ECOKI R PROTEIN"/>
    <property type="match status" value="1"/>
</dbReference>
<keyword evidence="3" id="KW-0067">ATP-binding</keyword>
<dbReference type="Pfam" id="PF04851">
    <property type="entry name" value="ResIII"/>
    <property type="match status" value="1"/>
</dbReference>
<dbReference type="PROSITE" id="PS51192">
    <property type="entry name" value="HELICASE_ATP_BIND_1"/>
    <property type="match status" value="1"/>
</dbReference>
<proteinExistence type="predicted"/>
<dbReference type="SMART" id="SM00507">
    <property type="entry name" value="HNHc"/>
    <property type="match status" value="1"/>
</dbReference>
<keyword evidence="3" id="KW-0347">Helicase</keyword>
<gene>
    <name evidence="3" type="ORF">ACFYNQ_20180</name>
</gene>
<dbReference type="InterPro" id="IPR014001">
    <property type="entry name" value="Helicase_ATP-bd"/>
</dbReference>
<protein>
    <submittedName>
        <fullName evidence="3">DEAD/DEAH box helicase family protein</fullName>
    </submittedName>
</protein>